<dbReference type="Gene3D" id="3.30.300.30">
    <property type="match status" value="1"/>
</dbReference>
<evidence type="ECO:0000256" key="2">
    <source>
        <dbReference type="ARBA" id="ARBA00022598"/>
    </source>
</evidence>
<evidence type="ECO:0000313" key="9">
    <source>
        <dbReference type="Proteomes" id="UP000628710"/>
    </source>
</evidence>
<dbReference type="Gene3D" id="3.40.50.12780">
    <property type="entry name" value="N-terminal domain of ligase-like"/>
    <property type="match status" value="1"/>
</dbReference>
<protein>
    <submittedName>
        <fullName evidence="8">Fatty acyl-AMP ligase</fullName>
    </submittedName>
</protein>
<keyword evidence="9" id="KW-1185">Reference proteome</keyword>
<dbReference type="FunFam" id="3.40.50.12780:FF:000013">
    <property type="entry name" value="Long-chain-fatty-acid--AMP ligase FadD32"/>
    <property type="match status" value="1"/>
</dbReference>
<gene>
    <name evidence="8" type="ORF">I8J31_18125</name>
</gene>
<dbReference type="AlphaFoldDB" id="A0A934JWN3"/>
<keyword evidence="3" id="KW-0276">Fatty acid metabolism</keyword>
<keyword evidence="2 8" id="KW-0436">Ligase</keyword>
<dbReference type="GO" id="GO:0006631">
    <property type="term" value="P:fatty acid metabolic process"/>
    <property type="evidence" value="ECO:0007669"/>
    <property type="project" value="UniProtKB-KW"/>
</dbReference>
<dbReference type="InterPro" id="IPR042099">
    <property type="entry name" value="ANL_N_sf"/>
</dbReference>
<keyword evidence="5" id="KW-0812">Transmembrane</keyword>
<keyword evidence="5" id="KW-0472">Membrane</keyword>
<dbReference type="PANTHER" id="PTHR22754">
    <property type="entry name" value="DISCO-INTERACTING PROTEIN 2 DIP2 -RELATED"/>
    <property type="match status" value="1"/>
</dbReference>
<evidence type="ECO:0000256" key="1">
    <source>
        <dbReference type="ARBA" id="ARBA00006432"/>
    </source>
</evidence>
<accession>A0A934JWN3</accession>
<evidence type="ECO:0000256" key="4">
    <source>
        <dbReference type="ARBA" id="ARBA00023098"/>
    </source>
</evidence>
<comment type="similarity">
    <text evidence="1">Belongs to the ATP-dependent AMP-binding enzyme family.</text>
</comment>
<reference evidence="8" key="1">
    <citation type="submission" date="2020-12" db="EMBL/GenBank/DDBJ databases">
        <title>Marinomonas arctica sp. nov., a psychrotolerant bacterium isolated from the Arctic.</title>
        <authorList>
            <person name="Zhang Y."/>
        </authorList>
    </citation>
    <scope>NUCLEOTIDE SEQUENCE</scope>
    <source>
        <strain evidence="8">C1424</strain>
    </source>
</reference>
<feature type="domain" description="AMP-dependent synthetase/ligase" evidence="6">
    <location>
        <begin position="14"/>
        <end position="412"/>
    </location>
</feature>
<evidence type="ECO:0000256" key="5">
    <source>
        <dbReference type="SAM" id="Phobius"/>
    </source>
</evidence>
<dbReference type="SUPFAM" id="SSF56801">
    <property type="entry name" value="Acetyl-CoA synthetase-like"/>
    <property type="match status" value="1"/>
</dbReference>
<proteinExistence type="inferred from homology"/>
<dbReference type="InterPro" id="IPR000873">
    <property type="entry name" value="AMP-dep_synth/lig_dom"/>
</dbReference>
<keyword evidence="5" id="KW-1133">Transmembrane helix</keyword>
<dbReference type="PANTHER" id="PTHR22754:SF32">
    <property type="entry name" value="DISCO-INTERACTING PROTEIN 2"/>
    <property type="match status" value="1"/>
</dbReference>
<dbReference type="EMBL" id="JAEMNX010000027">
    <property type="protein sequence ID" value="MBJ7539597.1"/>
    <property type="molecule type" value="Genomic_DNA"/>
</dbReference>
<dbReference type="Pfam" id="PF23024">
    <property type="entry name" value="AMP-dom_DIP2-like"/>
    <property type="match status" value="1"/>
</dbReference>
<dbReference type="InterPro" id="IPR045851">
    <property type="entry name" value="AMP-bd_C_sf"/>
</dbReference>
<dbReference type="GO" id="GO:0008610">
    <property type="term" value="P:lipid biosynthetic process"/>
    <property type="evidence" value="ECO:0007669"/>
    <property type="project" value="InterPro"/>
</dbReference>
<evidence type="ECO:0000259" key="7">
    <source>
        <dbReference type="Pfam" id="PF23024"/>
    </source>
</evidence>
<feature type="transmembrane region" description="Helical" evidence="5">
    <location>
        <begin position="73"/>
        <end position="93"/>
    </location>
</feature>
<dbReference type="InterPro" id="IPR025110">
    <property type="entry name" value="AMP-bd_C"/>
</dbReference>
<comment type="caution">
    <text evidence="8">The sequence shown here is derived from an EMBL/GenBank/DDBJ whole genome shotgun (WGS) entry which is preliminary data.</text>
</comment>
<dbReference type="PROSITE" id="PS00455">
    <property type="entry name" value="AMP_BINDING"/>
    <property type="match status" value="1"/>
</dbReference>
<organism evidence="8 9">
    <name type="scientific">Marinomonas transparens</name>
    <dbReference type="NCBI Taxonomy" id="2795388"/>
    <lineage>
        <taxon>Bacteria</taxon>
        <taxon>Pseudomonadati</taxon>
        <taxon>Pseudomonadota</taxon>
        <taxon>Gammaproteobacteria</taxon>
        <taxon>Oceanospirillales</taxon>
        <taxon>Oceanospirillaceae</taxon>
        <taxon>Marinomonas</taxon>
    </lineage>
</organism>
<dbReference type="Pfam" id="PF00501">
    <property type="entry name" value="AMP-binding"/>
    <property type="match status" value="1"/>
</dbReference>
<keyword evidence="4" id="KW-0443">Lipid metabolism</keyword>
<dbReference type="InterPro" id="IPR020845">
    <property type="entry name" value="AMP-binding_CS"/>
</dbReference>
<dbReference type="InterPro" id="IPR040097">
    <property type="entry name" value="FAAL/FAAC"/>
</dbReference>
<evidence type="ECO:0000313" key="8">
    <source>
        <dbReference type="EMBL" id="MBJ7539597.1"/>
    </source>
</evidence>
<dbReference type="Proteomes" id="UP000628710">
    <property type="component" value="Unassembled WGS sequence"/>
</dbReference>
<dbReference type="RefSeq" id="WP_199469991.1">
    <property type="nucleotide sequence ID" value="NZ_JAEMNX010000027.1"/>
</dbReference>
<sequence>METQRFNTWSKVLKKQVALQPDKTVFTFLSEEGSEKRSLSFKELDQAASGLAKELQKTCEPDDRVLLFYPQGLDYVIAFYACIYAGLVAVPLYPPQNNRKIDFISTIAKESGATLALTTAQYKEKLENLGLSESLTKEVSWLSTDDLEFEYDASWPIVERNAEDLVYLQYTSGSTSLPKGVILNNACTLYQSEELSMLWGTSSDSKLVSWLPHFHDLGQVFGILQPIYKGFSCVLISPATFVKRPYIWLEAISEYKATHTAAPDFAFTHSVSSISNEQKKQLDLSSIETVVNGAEPVREKTIDLFYHAFKECGFKSQAHCPSYGMAETTLVVSAQSNVLSPRSITVDPDALKKGRVEDAKPGQNNARSIVSNGKSCLQTDIKIVSPEGNVEQKERRIGEIWITGPGVGLGYWNDEEGSRETFQAKLQSSDDQRSYFRTGDLGFKCNGDLYITGRMKDLIIVRGLDHYPQDIELSVEQCHPILHKGYCAAFSMPVDGEEQLVVAVERERYYSEKVDFSKVIELIRNTVSQEHGLSLYRALILKPGSIPKTTSGKIQRQKCKAELLNNELKTVADLTFPILKSNDQISFVQNLLTSLETAFKRGLTAMAKNLGYGWVKSKVNRTLAKSKL</sequence>
<dbReference type="CDD" id="cd05931">
    <property type="entry name" value="FAAL"/>
    <property type="match status" value="1"/>
</dbReference>
<dbReference type="GO" id="GO:0071766">
    <property type="term" value="P:Actinobacterium-type cell wall biogenesis"/>
    <property type="evidence" value="ECO:0007669"/>
    <property type="project" value="UniProtKB-ARBA"/>
</dbReference>
<dbReference type="GO" id="GO:0016874">
    <property type="term" value="F:ligase activity"/>
    <property type="evidence" value="ECO:0007669"/>
    <property type="project" value="UniProtKB-KW"/>
</dbReference>
<feature type="domain" description="AMP-binding enzyme C-terminal" evidence="7">
    <location>
        <begin position="457"/>
        <end position="571"/>
    </location>
</feature>
<evidence type="ECO:0000259" key="6">
    <source>
        <dbReference type="Pfam" id="PF00501"/>
    </source>
</evidence>
<name>A0A934JWN3_9GAMM</name>
<evidence type="ECO:0000256" key="3">
    <source>
        <dbReference type="ARBA" id="ARBA00022832"/>
    </source>
</evidence>